<protein>
    <submittedName>
        <fullName evidence="3">Uncharacterized protein</fullName>
    </submittedName>
</protein>
<sequence length="415" mass="45222">MAAAMGVRVWAMAALVAAMATSASAFIAGLSGARTCALPASLSPLISSKLSPAPVAGGTFWRLGATGHRRTRILSLNAEDEEKPIIPDSKTMGQNIGRALSGATKSWDAIGESLGVEEEEEAVEEPKTGKDALFGGREQKIFEAMEKDLQESEGGESEELPECPEPILFAAEDFEKSVWRIQVEKSGNWFTGNYVPSDFRVAFSSADDGLVEYGGDPFTKGKWYCDGSSVYFDRRPFAALGPLGPGCEYFRATLQGWANDELQLQSAGYVSGYSPLFPTAVLGKFLMTREKKSGPEEIAERKQYSAKELRRGGGEALPEAAATKKKMMLDLSEELSDEERRRKEAAEWMPSTIVDTKPKVDPSESMTKSLERLRNTVTETDSFKDLSKTLQVPFPPPPPNLSLSFSLTGTFSFVF</sequence>
<evidence type="ECO:0000256" key="1">
    <source>
        <dbReference type="SAM" id="MobiDB-lite"/>
    </source>
</evidence>
<evidence type="ECO:0000313" key="3">
    <source>
        <dbReference type="EMBL" id="CAE2322931.1"/>
    </source>
</evidence>
<gene>
    <name evidence="3" type="ORF">GTHE00462_LOCUS28482</name>
</gene>
<feature type="signal peptide" evidence="2">
    <location>
        <begin position="1"/>
        <end position="25"/>
    </location>
</feature>
<feature type="chain" id="PRO_5031103627" evidence="2">
    <location>
        <begin position="26"/>
        <end position="415"/>
    </location>
</feature>
<evidence type="ECO:0000256" key="2">
    <source>
        <dbReference type="SAM" id="SignalP"/>
    </source>
</evidence>
<feature type="compositionally biased region" description="Basic and acidic residues" evidence="1">
    <location>
        <begin position="292"/>
        <end position="313"/>
    </location>
</feature>
<proteinExistence type="predicted"/>
<name>A0A7S4P4C3_GUITH</name>
<reference evidence="3" key="1">
    <citation type="submission" date="2021-01" db="EMBL/GenBank/DDBJ databases">
        <authorList>
            <person name="Corre E."/>
            <person name="Pelletier E."/>
            <person name="Niang G."/>
            <person name="Scheremetjew M."/>
            <person name="Finn R."/>
            <person name="Kale V."/>
            <person name="Holt S."/>
            <person name="Cochrane G."/>
            <person name="Meng A."/>
            <person name="Brown T."/>
            <person name="Cohen L."/>
        </authorList>
    </citation>
    <scope>NUCLEOTIDE SEQUENCE</scope>
    <source>
        <strain evidence="3">CCMP 2712</strain>
    </source>
</reference>
<organism evidence="3">
    <name type="scientific">Guillardia theta</name>
    <name type="common">Cryptophyte</name>
    <name type="synonym">Cryptomonas phi</name>
    <dbReference type="NCBI Taxonomy" id="55529"/>
    <lineage>
        <taxon>Eukaryota</taxon>
        <taxon>Cryptophyceae</taxon>
        <taxon>Pyrenomonadales</taxon>
        <taxon>Geminigeraceae</taxon>
        <taxon>Guillardia</taxon>
    </lineage>
</organism>
<dbReference type="AlphaFoldDB" id="A0A7S4P4C3"/>
<accession>A0A7S4P4C3</accession>
<keyword evidence="2" id="KW-0732">Signal</keyword>
<dbReference type="EMBL" id="HBKN01036444">
    <property type="protein sequence ID" value="CAE2322931.1"/>
    <property type="molecule type" value="Transcribed_RNA"/>
</dbReference>
<feature type="region of interest" description="Disordered" evidence="1">
    <location>
        <begin position="292"/>
        <end position="322"/>
    </location>
</feature>